<dbReference type="GO" id="GO:0004386">
    <property type="term" value="F:helicase activity"/>
    <property type="evidence" value="ECO:0007669"/>
    <property type="project" value="UniProtKB-KW"/>
</dbReference>
<keyword evidence="9" id="KW-0862">Zinc</keyword>
<gene>
    <name evidence="18" type="ORF">EV44_g0724</name>
</gene>
<dbReference type="InterPro" id="IPR013083">
    <property type="entry name" value="Znf_RING/FYVE/PHD"/>
</dbReference>
<feature type="region of interest" description="Disordered" evidence="14">
    <location>
        <begin position="53"/>
        <end position="73"/>
    </location>
</feature>
<comment type="subcellular location">
    <subcellularLocation>
        <location evidence="1">Nucleus</location>
    </subcellularLocation>
</comment>
<comment type="caution">
    <text evidence="18">The sequence shown here is derived from an EMBL/GenBank/DDBJ whole genome shotgun (WGS) entry which is preliminary data.</text>
</comment>
<dbReference type="SMART" id="SM00487">
    <property type="entry name" value="DEXDc"/>
    <property type="match status" value="1"/>
</dbReference>
<keyword evidence="11" id="KW-0234">DNA repair</keyword>
<feature type="domain" description="RING-type" evidence="15">
    <location>
        <begin position="882"/>
        <end position="927"/>
    </location>
</feature>
<evidence type="ECO:0000259" key="16">
    <source>
        <dbReference type="PROSITE" id="PS51192"/>
    </source>
</evidence>
<dbReference type="InterPro" id="IPR027417">
    <property type="entry name" value="P-loop_NTPase"/>
</dbReference>
<protein>
    <submittedName>
        <fullName evidence="18">Putative snf2 family domain-containing protein</fullName>
    </submittedName>
</protein>
<feature type="domain" description="Helicase ATP-binding" evidence="16">
    <location>
        <begin position="498"/>
        <end position="700"/>
    </location>
</feature>
<keyword evidence="5" id="KW-0227">DNA damage</keyword>
<dbReference type="InterPro" id="IPR049730">
    <property type="entry name" value="SNF2/RAD54-like_C"/>
</dbReference>
<dbReference type="InterPro" id="IPR050628">
    <property type="entry name" value="SNF2_RAD54_helicase_TF"/>
</dbReference>
<dbReference type="Proteomes" id="UP000030854">
    <property type="component" value="Unassembled WGS sequence"/>
</dbReference>
<feature type="region of interest" description="Disordered" evidence="14">
    <location>
        <begin position="1"/>
        <end position="26"/>
    </location>
</feature>
<keyword evidence="7" id="KW-0378">Hydrolase</keyword>
<feature type="region of interest" description="Disordered" evidence="14">
    <location>
        <begin position="350"/>
        <end position="369"/>
    </location>
</feature>
<evidence type="ECO:0000256" key="7">
    <source>
        <dbReference type="ARBA" id="ARBA00022801"/>
    </source>
</evidence>
<dbReference type="CDD" id="cd18008">
    <property type="entry name" value="DEXDc_SHPRH-like"/>
    <property type="match status" value="1"/>
</dbReference>
<keyword evidence="6 13" id="KW-0863">Zinc-finger</keyword>
<feature type="domain" description="Helicase C-terminal" evidence="17">
    <location>
        <begin position="967"/>
        <end position="1123"/>
    </location>
</feature>
<sequence length="1133" mass="128823">MKDAEGPPVKKRRFFTDQSDNLLNPLNPVTLSRENETSVLKTSNTTHGISLEIEPSHHATLPEPDESSGSEVSVSFEEANFESLVGKKVAPNLIKRLRDASGGRMEKAINLYFDGFCDSLSPSFRSKPAKLYTENIGYFDKIAKHSVKQNQIPKKSPHFTNLTWESRYIGAFGCDGWVTRSGTTLIKHGDVVRIERQKIQLPKSSVFSGKQGQSTAQAIPKFNLPISRRVDVLVRFTNSKGEEIGRIPQNSADWISTLIDQKICKFVGFCVYAPERLRSGDTVFLQLRCFLFRTAFNADNSKFQENRSTSIFEEKESYEEKQLGLRQASLVKLFKEINLIPSKSSETLEKQKRDKILQATGTDSVDQNERSKNKVVYGPETNGISSQVEEAEDGKELEQDQLDALYKKAQSFDFNSPAAEPPETFVMKLRHYQKQALYWMVSREKDSQNIHKELSMHPLWEEYTWPTNDADDKKLLQIPNEDKFFVNPYSGELSLKFPVQEQKCFGGILADEMGLGKTIEMMSLIHTHKSIDLNIPNLIPTPDDSIMKISSSQNLASSTTLIVAPMSLLAQWQSEAGRASKEGTLNSFVYYGNDKISDLRKICRRISEVPNIIITSYGVVLSEYNQVTARNHERSSYCGLFSMKYFRVILDEAHYIKNRQSKTAKACYQIEAEHRWVLTGTPIVNRLEDLFSLIRFLRVEPWSNFSFWRTFITVPFESKDFLRALDVVQTILEPLALRRTKDMKTPSGEALVTLPLKTIEILKIKLSKEEQEVYDYILNRAKQSFEANVEAGTVLKAYTSIFAHVMRLRQSCCHPSLTRNPKIVIDEEEANIETDIADGLKDDMTLQSLIDRFAAETGDSAGINIFGAHALKQIRDDAQNECPICSEEPMIERIVTTCWHSTCKKCLLDYINHQKEKGEKPRCVTCREFLDTRNLFEVVKDKDTSDNDPPKYNLHRLGTTSSAKIVVLLDHLKSLRRDAPGTKTVVFSQFTSFLSLIEPALSQAYIPFMRLDGSMAQKLRANVLAEFASSSKGVVLLISLRAGGVGLNLTMAKRVYMMDPWWSFAVEAQAIDRVHRMGQSDEVKVYRFIVENSVEERILKIQDRKKFIASSLGMMNDEEKKLQRLEDIKELLS</sequence>
<evidence type="ECO:0000313" key="19">
    <source>
        <dbReference type="Proteomes" id="UP000030854"/>
    </source>
</evidence>
<dbReference type="PANTHER" id="PTHR45626">
    <property type="entry name" value="TRANSCRIPTION TERMINATION FACTOR 2-RELATED"/>
    <property type="match status" value="1"/>
</dbReference>
<organism evidence="18 19">
    <name type="scientific">Uncinula necator</name>
    <name type="common">Grape powdery mildew</name>
    <dbReference type="NCBI Taxonomy" id="52586"/>
    <lineage>
        <taxon>Eukaryota</taxon>
        <taxon>Fungi</taxon>
        <taxon>Dikarya</taxon>
        <taxon>Ascomycota</taxon>
        <taxon>Pezizomycotina</taxon>
        <taxon>Leotiomycetes</taxon>
        <taxon>Erysiphales</taxon>
        <taxon>Erysiphaceae</taxon>
        <taxon>Erysiphe</taxon>
    </lineage>
</organism>
<keyword evidence="8" id="KW-0347">Helicase</keyword>
<dbReference type="GO" id="GO:0008270">
    <property type="term" value="F:zinc ion binding"/>
    <property type="evidence" value="ECO:0007669"/>
    <property type="project" value="UniProtKB-KW"/>
</dbReference>
<dbReference type="InterPro" id="IPR001650">
    <property type="entry name" value="Helicase_C-like"/>
</dbReference>
<dbReference type="InterPro" id="IPR014905">
    <property type="entry name" value="HIRAN"/>
</dbReference>
<dbReference type="InterPro" id="IPR014001">
    <property type="entry name" value="Helicase_ATP-bd"/>
</dbReference>
<reference evidence="18 19" key="1">
    <citation type="journal article" date="2014" name="BMC Genomics">
        <title>Adaptive genomic structural variation in the grape powdery mildew pathogen, Erysiphe necator.</title>
        <authorList>
            <person name="Jones L."/>
            <person name="Riaz S."/>
            <person name="Morales-Cruz A."/>
            <person name="Amrine K.C."/>
            <person name="McGuire B."/>
            <person name="Gubler W.D."/>
            <person name="Walker M.A."/>
            <person name="Cantu D."/>
        </authorList>
    </citation>
    <scope>NUCLEOTIDE SEQUENCE [LARGE SCALE GENOMIC DNA]</scope>
    <source>
        <strain evidence="19">c</strain>
    </source>
</reference>
<dbReference type="InterPro" id="IPR000330">
    <property type="entry name" value="SNF2_N"/>
</dbReference>
<comment type="similarity">
    <text evidence="2">Belongs to the SNF2/RAD54 helicase family.</text>
</comment>
<dbReference type="STRING" id="52586.A0A0B1P965"/>
<dbReference type="Pfam" id="PF08797">
    <property type="entry name" value="HIRAN"/>
    <property type="match status" value="1"/>
</dbReference>
<feature type="compositionally biased region" description="Polar residues" evidence="14">
    <location>
        <begin position="16"/>
        <end position="26"/>
    </location>
</feature>
<dbReference type="SMART" id="SM00910">
    <property type="entry name" value="HIRAN"/>
    <property type="match status" value="1"/>
</dbReference>
<evidence type="ECO:0000256" key="14">
    <source>
        <dbReference type="SAM" id="MobiDB-lite"/>
    </source>
</evidence>
<keyword evidence="12" id="KW-0539">Nucleus</keyword>
<evidence type="ECO:0000256" key="1">
    <source>
        <dbReference type="ARBA" id="ARBA00004123"/>
    </source>
</evidence>
<keyword evidence="19" id="KW-1185">Reference proteome</keyword>
<evidence type="ECO:0000256" key="3">
    <source>
        <dbReference type="ARBA" id="ARBA00022723"/>
    </source>
</evidence>
<dbReference type="GO" id="GO:0003676">
    <property type="term" value="F:nucleic acid binding"/>
    <property type="evidence" value="ECO:0007669"/>
    <property type="project" value="InterPro"/>
</dbReference>
<dbReference type="CDD" id="cd18793">
    <property type="entry name" value="SF2_C_SNF"/>
    <property type="match status" value="1"/>
</dbReference>
<proteinExistence type="inferred from homology"/>
<dbReference type="InterPro" id="IPR018957">
    <property type="entry name" value="Znf_C3HC4_RING-type"/>
</dbReference>
<dbReference type="Pfam" id="PF00271">
    <property type="entry name" value="Helicase_C"/>
    <property type="match status" value="1"/>
</dbReference>
<dbReference type="InterPro" id="IPR001841">
    <property type="entry name" value="Znf_RING"/>
</dbReference>
<dbReference type="GO" id="GO:0005524">
    <property type="term" value="F:ATP binding"/>
    <property type="evidence" value="ECO:0007669"/>
    <property type="project" value="UniProtKB-KW"/>
</dbReference>
<keyword evidence="10" id="KW-0067">ATP-binding</keyword>
<evidence type="ECO:0000256" key="12">
    <source>
        <dbReference type="ARBA" id="ARBA00023242"/>
    </source>
</evidence>
<dbReference type="PANTHER" id="PTHR45626:SF22">
    <property type="entry name" value="DNA REPAIR PROTEIN RAD5"/>
    <property type="match status" value="1"/>
</dbReference>
<evidence type="ECO:0000256" key="10">
    <source>
        <dbReference type="ARBA" id="ARBA00022840"/>
    </source>
</evidence>
<dbReference type="EMBL" id="JNVN01000467">
    <property type="protein sequence ID" value="KHJ35232.1"/>
    <property type="molecule type" value="Genomic_DNA"/>
</dbReference>
<dbReference type="Pfam" id="PF00176">
    <property type="entry name" value="SNF2-rel_dom"/>
    <property type="match status" value="1"/>
</dbReference>
<dbReference type="SMART" id="SM00184">
    <property type="entry name" value="RING"/>
    <property type="match status" value="1"/>
</dbReference>
<name>A0A0B1P965_UNCNE</name>
<evidence type="ECO:0000256" key="2">
    <source>
        <dbReference type="ARBA" id="ARBA00007025"/>
    </source>
</evidence>
<evidence type="ECO:0000256" key="5">
    <source>
        <dbReference type="ARBA" id="ARBA00022763"/>
    </source>
</evidence>
<evidence type="ECO:0000313" key="18">
    <source>
        <dbReference type="EMBL" id="KHJ35232.1"/>
    </source>
</evidence>
<dbReference type="Pfam" id="PF00097">
    <property type="entry name" value="zf-C3HC4"/>
    <property type="match status" value="1"/>
</dbReference>
<dbReference type="PROSITE" id="PS51192">
    <property type="entry name" value="HELICASE_ATP_BIND_1"/>
    <property type="match status" value="1"/>
</dbReference>
<dbReference type="AlphaFoldDB" id="A0A0B1P965"/>
<dbReference type="HOGENOM" id="CLU_000315_2_5_1"/>
<dbReference type="OMA" id="KVEPWSN"/>
<dbReference type="SMART" id="SM00490">
    <property type="entry name" value="HELICc"/>
    <property type="match status" value="1"/>
</dbReference>
<evidence type="ECO:0000256" key="13">
    <source>
        <dbReference type="PROSITE-ProRule" id="PRU00175"/>
    </source>
</evidence>
<dbReference type="Pfam" id="PF24975">
    <property type="entry name" value="UBA_Rad5"/>
    <property type="match status" value="1"/>
</dbReference>
<evidence type="ECO:0000256" key="9">
    <source>
        <dbReference type="ARBA" id="ARBA00022833"/>
    </source>
</evidence>
<dbReference type="GO" id="GO:0008094">
    <property type="term" value="F:ATP-dependent activity, acting on DNA"/>
    <property type="evidence" value="ECO:0007669"/>
    <property type="project" value="TreeGrafter"/>
</dbReference>
<evidence type="ECO:0000259" key="15">
    <source>
        <dbReference type="PROSITE" id="PS50089"/>
    </source>
</evidence>
<dbReference type="GO" id="GO:0005634">
    <property type="term" value="C:nucleus"/>
    <property type="evidence" value="ECO:0007669"/>
    <property type="project" value="UniProtKB-SubCell"/>
</dbReference>
<dbReference type="InterPro" id="IPR038718">
    <property type="entry name" value="SNF2-like_sf"/>
</dbReference>
<evidence type="ECO:0000256" key="4">
    <source>
        <dbReference type="ARBA" id="ARBA00022741"/>
    </source>
</evidence>
<dbReference type="GO" id="GO:0016818">
    <property type="term" value="F:hydrolase activity, acting on acid anhydrides, in phosphorus-containing anhydrides"/>
    <property type="evidence" value="ECO:0007669"/>
    <property type="project" value="InterPro"/>
</dbReference>
<evidence type="ECO:0000256" key="8">
    <source>
        <dbReference type="ARBA" id="ARBA00022806"/>
    </source>
</evidence>
<dbReference type="Gene3D" id="3.30.40.10">
    <property type="entry name" value="Zinc/RING finger domain, C3HC4 (zinc finger)"/>
    <property type="match status" value="1"/>
</dbReference>
<dbReference type="Gene3D" id="3.40.50.10810">
    <property type="entry name" value="Tandem AAA-ATPase domain"/>
    <property type="match status" value="1"/>
</dbReference>
<accession>A0A0B1P965</accession>
<evidence type="ECO:0000259" key="17">
    <source>
        <dbReference type="PROSITE" id="PS51194"/>
    </source>
</evidence>
<dbReference type="GO" id="GO:0006281">
    <property type="term" value="P:DNA repair"/>
    <property type="evidence" value="ECO:0007669"/>
    <property type="project" value="UniProtKB-KW"/>
</dbReference>
<keyword evidence="4" id="KW-0547">Nucleotide-binding</keyword>
<dbReference type="SUPFAM" id="SSF52540">
    <property type="entry name" value="P-loop containing nucleoside triphosphate hydrolases"/>
    <property type="match status" value="2"/>
</dbReference>
<evidence type="ECO:0000256" key="11">
    <source>
        <dbReference type="ARBA" id="ARBA00023204"/>
    </source>
</evidence>
<dbReference type="Gene3D" id="3.40.50.300">
    <property type="entry name" value="P-loop containing nucleotide triphosphate hydrolases"/>
    <property type="match status" value="2"/>
</dbReference>
<dbReference type="PROSITE" id="PS50089">
    <property type="entry name" value="ZF_RING_2"/>
    <property type="match status" value="1"/>
</dbReference>
<evidence type="ECO:0000256" key="6">
    <source>
        <dbReference type="ARBA" id="ARBA00022771"/>
    </source>
</evidence>
<dbReference type="PROSITE" id="PS51194">
    <property type="entry name" value="HELICASE_CTER"/>
    <property type="match status" value="1"/>
</dbReference>
<dbReference type="SUPFAM" id="SSF57850">
    <property type="entry name" value="RING/U-box"/>
    <property type="match status" value="1"/>
</dbReference>
<keyword evidence="3" id="KW-0479">Metal-binding</keyword>